<proteinExistence type="predicted"/>
<accession>A0A150N1K7</accession>
<comment type="caution">
    <text evidence="1">The sequence shown here is derived from an EMBL/GenBank/DDBJ whole genome shotgun (WGS) entry which is preliminary data.</text>
</comment>
<dbReference type="AlphaFoldDB" id="A0A150N1K7"/>
<reference evidence="1 2" key="1">
    <citation type="submission" date="2016-01" db="EMBL/GenBank/DDBJ databases">
        <title>Draft Genome Sequences of Seven Thermophilic Sporeformers Isolated from Foods.</title>
        <authorList>
            <person name="Berendsen E.M."/>
            <person name="Wells-Bennik M.H."/>
            <person name="Krawcyk A.O."/>
            <person name="De Jong A."/>
            <person name="Holsappel S."/>
            <person name="Eijlander R.T."/>
            <person name="Kuipers O.P."/>
        </authorList>
    </citation>
    <scope>NUCLEOTIDE SEQUENCE [LARGE SCALE GENOMIC DNA]</scope>
    <source>
        <strain evidence="1 2">B4110</strain>
    </source>
</reference>
<dbReference type="PATRIC" id="fig|153151.4.peg.3053"/>
<protein>
    <submittedName>
        <fullName evidence="1">Uncharacterized protein</fullName>
    </submittedName>
</protein>
<dbReference type="EMBL" id="LQYW01000048">
    <property type="protein sequence ID" value="KYD30559.1"/>
    <property type="molecule type" value="Genomic_DNA"/>
</dbReference>
<dbReference type="RefSeq" id="WP_062677916.1">
    <property type="nucleotide sequence ID" value="NZ_LQYW01000048.1"/>
</dbReference>
<name>A0A150N1K7_9BACL</name>
<dbReference type="Proteomes" id="UP000075324">
    <property type="component" value="Unassembled WGS sequence"/>
</dbReference>
<evidence type="ECO:0000313" key="2">
    <source>
        <dbReference type="Proteomes" id="UP000075324"/>
    </source>
</evidence>
<evidence type="ECO:0000313" key="1">
    <source>
        <dbReference type="EMBL" id="KYD30559.1"/>
    </source>
</evidence>
<organism evidence="1 2">
    <name type="scientific">Parageobacillus toebii</name>
    <dbReference type="NCBI Taxonomy" id="153151"/>
    <lineage>
        <taxon>Bacteria</taxon>
        <taxon>Bacillati</taxon>
        <taxon>Bacillota</taxon>
        <taxon>Bacilli</taxon>
        <taxon>Bacillales</taxon>
        <taxon>Anoxybacillaceae</taxon>
        <taxon>Parageobacillus</taxon>
    </lineage>
</organism>
<sequence>MKQYIFSFYTDHTEQAKPVLWEETILASGMMEAFSKVKMLMEKYKREKGVPIRVQYKGVRYRHIDIA</sequence>
<gene>
    <name evidence="1" type="ORF">B4110_1809</name>
</gene>